<organism evidence="1">
    <name type="scientific">hydrothermal vent metagenome</name>
    <dbReference type="NCBI Taxonomy" id="652676"/>
    <lineage>
        <taxon>unclassified sequences</taxon>
        <taxon>metagenomes</taxon>
        <taxon>ecological metagenomes</taxon>
    </lineage>
</organism>
<protein>
    <recommendedName>
        <fullName evidence="2">DUF1835 domain-containing protein</fullName>
    </recommendedName>
</protein>
<proteinExistence type="predicted"/>
<gene>
    <name evidence="1" type="ORF">MNBD_ALPHA09-481</name>
</gene>
<evidence type="ECO:0008006" key="2">
    <source>
        <dbReference type="Google" id="ProtNLM"/>
    </source>
</evidence>
<dbReference type="AlphaFoldDB" id="A0A3B0TFR4"/>
<sequence length="326" mass="36211">MATLIITNGDIAAGTLATARPEATILPWRDVLHDGPVRELSAEEFRAERAAFLADGVVNTVQSVTAELTERDALVAGHHGFDRIELWFEHDLYDQLQIVQVVDMLVAAGRRQDLYHIPSPRHLGPIPPDRIGELEKLTLPVNAAMFSTASAVWSAYRQPALNALDAVRKEPIAGFPFLGHAIHRALQDLPDANGLTRTERQMLYSIDRGLTLPGVLFARVLNMEEAAFLGDWGFYSRLSNLAFAAVPLITGLTERFEPAVMHDDKRRKAYVTTPLALTTYGAEVLAGNEDRAARNVIDFWLGGTRVTNDNLWRWNDKTETLVAPRK</sequence>
<accession>A0A3B0TFR4</accession>
<evidence type="ECO:0000313" key="1">
    <source>
        <dbReference type="EMBL" id="VAW17461.1"/>
    </source>
</evidence>
<name>A0A3B0TFR4_9ZZZZ</name>
<reference evidence="1" key="1">
    <citation type="submission" date="2018-06" db="EMBL/GenBank/DDBJ databases">
        <authorList>
            <person name="Zhirakovskaya E."/>
        </authorList>
    </citation>
    <scope>NUCLEOTIDE SEQUENCE</scope>
</reference>
<dbReference type="EMBL" id="UOEM01000105">
    <property type="protein sequence ID" value="VAW17461.1"/>
    <property type="molecule type" value="Genomic_DNA"/>
</dbReference>